<keyword evidence="1" id="KW-0813">Transport</keyword>
<dbReference type="eggNOG" id="ENOG502QTQX">
    <property type="taxonomic scope" value="Eukaryota"/>
</dbReference>
<evidence type="ECO:0000256" key="3">
    <source>
        <dbReference type="SAM" id="Coils"/>
    </source>
</evidence>
<evidence type="ECO:0000313" key="7">
    <source>
        <dbReference type="Proteomes" id="UP000011750"/>
    </source>
</evidence>
<reference evidence="6 7" key="1">
    <citation type="journal article" date="2011" name="Nat. Genet.">
        <title>The genome of the mesopolyploid crop species Brassica rapa.</title>
        <authorList>
            <consortium name="Brassica rapa Genome Sequencing Project Consortium"/>
            <person name="Wang X."/>
            <person name="Wang H."/>
            <person name="Wang J."/>
            <person name="Sun R."/>
            <person name="Wu J."/>
            <person name="Liu S."/>
            <person name="Bai Y."/>
            <person name="Mun J.H."/>
            <person name="Bancroft I."/>
            <person name="Cheng F."/>
            <person name="Huang S."/>
            <person name="Li X."/>
            <person name="Hua W."/>
            <person name="Wang J."/>
            <person name="Wang X."/>
            <person name="Freeling M."/>
            <person name="Pires J.C."/>
            <person name="Paterson A.H."/>
            <person name="Chalhoub B."/>
            <person name="Wang B."/>
            <person name="Hayward A."/>
            <person name="Sharpe A.G."/>
            <person name="Park B.S."/>
            <person name="Weisshaar B."/>
            <person name="Liu B."/>
            <person name="Li B."/>
            <person name="Liu B."/>
            <person name="Tong C."/>
            <person name="Song C."/>
            <person name="Duran C."/>
            <person name="Peng C."/>
            <person name="Geng C."/>
            <person name="Koh C."/>
            <person name="Lin C."/>
            <person name="Edwards D."/>
            <person name="Mu D."/>
            <person name="Shen D."/>
            <person name="Soumpourou E."/>
            <person name="Li F."/>
            <person name="Fraser F."/>
            <person name="Conant G."/>
            <person name="Lassalle G."/>
            <person name="King G.J."/>
            <person name="Bonnema G."/>
            <person name="Tang H."/>
            <person name="Wang H."/>
            <person name="Belcram H."/>
            <person name="Zhou H."/>
            <person name="Hirakawa H."/>
            <person name="Abe H."/>
            <person name="Guo H."/>
            <person name="Wang H."/>
            <person name="Jin H."/>
            <person name="Parkin I.A."/>
            <person name="Batley J."/>
            <person name="Kim J.S."/>
            <person name="Just J."/>
            <person name="Li J."/>
            <person name="Xu J."/>
            <person name="Deng J."/>
            <person name="Kim J.A."/>
            <person name="Li J."/>
            <person name="Yu J."/>
            <person name="Meng J."/>
            <person name="Wang J."/>
            <person name="Min J."/>
            <person name="Poulain J."/>
            <person name="Wang J."/>
            <person name="Hatakeyama K."/>
            <person name="Wu K."/>
            <person name="Wang L."/>
            <person name="Fang L."/>
            <person name="Trick M."/>
            <person name="Links M.G."/>
            <person name="Zhao M."/>
            <person name="Jin M."/>
            <person name="Ramchiary N."/>
            <person name="Drou N."/>
            <person name="Berkman P.J."/>
            <person name="Cai Q."/>
            <person name="Huang Q."/>
            <person name="Li R."/>
            <person name="Tabata S."/>
            <person name="Cheng S."/>
            <person name="Zhang S."/>
            <person name="Zhang S."/>
            <person name="Huang S."/>
            <person name="Sato S."/>
            <person name="Sun S."/>
            <person name="Kwon S.J."/>
            <person name="Choi S.R."/>
            <person name="Lee T.H."/>
            <person name="Fan W."/>
            <person name="Zhao X."/>
            <person name="Tan X."/>
            <person name="Xu X."/>
            <person name="Wang Y."/>
            <person name="Qiu Y."/>
            <person name="Yin Y."/>
            <person name="Li Y."/>
            <person name="Du Y."/>
            <person name="Liao Y."/>
            <person name="Lim Y."/>
            <person name="Narusaka Y."/>
            <person name="Wang Y."/>
            <person name="Wang Z."/>
            <person name="Li Z."/>
            <person name="Wang Z."/>
            <person name="Xiong Z."/>
            <person name="Zhang Z."/>
        </authorList>
    </citation>
    <scope>NUCLEOTIDE SEQUENCE [LARGE SCALE GENOMIC DNA]</scope>
    <source>
        <strain evidence="6 7">cv. Chiifu-401-42</strain>
    </source>
</reference>
<protein>
    <recommendedName>
        <fullName evidence="5">Agenet domain-containing protein</fullName>
    </recommendedName>
</protein>
<dbReference type="EnsemblPlants" id="Bra040223.1">
    <property type="protein sequence ID" value="Bra040223.1-P"/>
    <property type="gene ID" value="Bra040223"/>
</dbReference>
<name>M4FGJ5_BRACM</name>
<dbReference type="STRING" id="51351.M4FGJ5"/>
<reference evidence="6 7" key="2">
    <citation type="journal article" date="2018" name="Hortic Res">
        <title>Improved Brassica rapa reference genome by single-molecule sequencing and chromosome conformation capture technologies.</title>
        <authorList>
            <person name="Zhang L."/>
            <person name="Cai X."/>
            <person name="Wu J."/>
            <person name="Liu M."/>
            <person name="Grob S."/>
            <person name="Cheng F."/>
            <person name="Liang J."/>
            <person name="Cai C."/>
            <person name="Liu Z."/>
            <person name="Liu B."/>
            <person name="Wang F."/>
            <person name="Li S."/>
            <person name="Liu F."/>
            <person name="Li X."/>
            <person name="Cheng L."/>
            <person name="Yang W."/>
            <person name="Li M.H."/>
            <person name="Grossniklaus U."/>
            <person name="Zheng H."/>
            <person name="Wang X."/>
        </authorList>
    </citation>
    <scope>NUCLEOTIDE SEQUENCE [LARGE SCALE GENOMIC DNA]</scope>
    <source>
        <strain evidence="6 7">cv. Chiifu-401-42</strain>
    </source>
</reference>
<feature type="coiled-coil region" evidence="3">
    <location>
        <begin position="620"/>
        <end position="654"/>
    </location>
</feature>
<feature type="region of interest" description="Disordered" evidence="4">
    <location>
        <begin position="447"/>
        <end position="467"/>
    </location>
</feature>
<dbReference type="CDD" id="cd20405">
    <property type="entry name" value="Tudor_Agenet_AtDUF_rpt1_3"/>
    <property type="match status" value="2"/>
</dbReference>
<dbReference type="InterPro" id="IPR007930">
    <property type="entry name" value="DUF724"/>
</dbReference>
<evidence type="ECO:0000313" key="6">
    <source>
        <dbReference type="EnsemblPlants" id="Bra040223.1-P"/>
    </source>
</evidence>
<proteinExistence type="predicted"/>
<dbReference type="CDD" id="cd20406">
    <property type="entry name" value="Tudor_Agenet_AtDUF_rpt2_4"/>
    <property type="match status" value="2"/>
</dbReference>
<dbReference type="InterPro" id="IPR008395">
    <property type="entry name" value="Agenet-like_dom"/>
</dbReference>
<dbReference type="Gramene" id="Bra040223.1">
    <property type="protein sequence ID" value="Bra040223.1-P"/>
    <property type="gene ID" value="Bra040223"/>
</dbReference>
<evidence type="ECO:0000259" key="5">
    <source>
        <dbReference type="SMART" id="SM00743"/>
    </source>
</evidence>
<feature type="compositionally biased region" description="Polar residues" evidence="4">
    <location>
        <begin position="333"/>
        <end position="349"/>
    </location>
</feature>
<sequence>MCTSGTMLKGCEVEVCSKKEGLEVAWFRAVLEENPTKNQQNKLRVRYTTRLNNDGSSPLTETVEQRSIRSIPPKDLQNSVVLEEGSVVDVNYKHGWLVGFIVKEKSEGDKFLIYLDSPPDIFEFKRNQLRAHLDWTGSKWIVPETKEPNKSMFHPGAMVEVSYVVSDKMEFAWLPALTVSVVKDDDKNKFLVKYLSQKFSTSDEPIQIPVVDAHRVRPAPPPASSTEEYTLSETVEVWHRLAWHRGSVMGIRFENIYFVSIEFTKEEREFKHSELRPLMVWEHGVWRKGPKQMAVKENTIGTCSGAKPLTKANNVAATGESSKKKAHAVMNDKTPQGTTPPVTSTGESVSLVTPSPIITITSLIQTRTGGKKSSENPLNKTRIQIGLTNDPTRRKMPKEKNIEATSSKRQREQVVQHSHLNKTGNVCATLEDRIRQSLQKGKLVKETPKKPIRRSSFGDKPMNPHDNGQILTRAANGGLKNKRANSMVNDKAPRVITSIAGTSNGSNVVQPLSAWIMGLPFAKTLPFWKTYESAGFECFPQRPHFIPLRKDKENLRELSAVGMIVTFYGLLDEVKALKLDDPMSKLKDLSVKFATLEKHGFNIKSPQGIINKLLSLKDVRAKKVEKQQRFENNIEKEEIESRKLQYKRAGLKRKICELQTQSEVAKVKMEAAEENIAAMKSHTKKIGREIENVALEFQKVVSASW</sequence>
<dbReference type="PANTHER" id="PTHR31917">
    <property type="entry name" value="AGENET DOMAIN-CONTAINING PROTEIN-RELATED"/>
    <property type="match status" value="1"/>
</dbReference>
<evidence type="ECO:0000256" key="4">
    <source>
        <dbReference type="SAM" id="MobiDB-lite"/>
    </source>
</evidence>
<dbReference type="InterPro" id="IPR014002">
    <property type="entry name" value="Agenet_dom_plant"/>
</dbReference>
<reference evidence="6" key="3">
    <citation type="submission" date="2023-03" db="UniProtKB">
        <authorList>
            <consortium name="EnsemblPlants"/>
        </authorList>
    </citation>
    <scope>IDENTIFICATION</scope>
    <source>
        <strain evidence="6">cv. Chiifu-401-42</strain>
    </source>
</reference>
<dbReference type="Proteomes" id="UP000011750">
    <property type="component" value="Chromosome A01"/>
</dbReference>
<feature type="region of interest" description="Disordered" evidence="4">
    <location>
        <begin position="318"/>
        <end position="349"/>
    </location>
</feature>
<organism evidence="6 7">
    <name type="scientific">Brassica campestris</name>
    <name type="common">Field mustard</name>
    <dbReference type="NCBI Taxonomy" id="3711"/>
    <lineage>
        <taxon>Eukaryota</taxon>
        <taxon>Viridiplantae</taxon>
        <taxon>Streptophyta</taxon>
        <taxon>Embryophyta</taxon>
        <taxon>Tracheophyta</taxon>
        <taxon>Spermatophyta</taxon>
        <taxon>Magnoliopsida</taxon>
        <taxon>eudicotyledons</taxon>
        <taxon>Gunneridae</taxon>
        <taxon>Pentapetalae</taxon>
        <taxon>rosids</taxon>
        <taxon>malvids</taxon>
        <taxon>Brassicales</taxon>
        <taxon>Brassicaceae</taxon>
        <taxon>Brassiceae</taxon>
        <taxon>Brassica</taxon>
    </lineage>
</organism>
<dbReference type="HOGENOM" id="CLU_007138_1_0_1"/>
<feature type="domain" description="Agenet" evidence="5">
    <location>
        <begin position="151"/>
        <end position="224"/>
    </location>
</feature>
<feature type="region of interest" description="Disordered" evidence="4">
    <location>
        <begin position="390"/>
        <end position="409"/>
    </location>
</feature>
<dbReference type="AlphaFoldDB" id="M4FGJ5"/>
<evidence type="ECO:0000256" key="1">
    <source>
        <dbReference type="ARBA" id="ARBA00022448"/>
    </source>
</evidence>
<keyword evidence="2" id="KW-0341">Growth regulation</keyword>
<keyword evidence="7" id="KW-1185">Reference proteome</keyword>
<dbReference type="PANTHER" id="PTHR31917:SF110">
    <property type="entry name" value="AGENET DOMAIN-CONTAINING PROTEIN"/>
    <property type="match status" value="1"/>
</dbReference>
<dbReference type="InParanoid" id="M4FGJ5"/>
<evidence type="ECO:0000256" key="2">
    <source>
        <dbReference type="ARBA" id="ARBA00022604"/>
    </source>
</evidence>
<keyword evidence="3" id="KW-0175">Coiled coil</keyword>
<dbReference type="OMA" id="SAGFECF"/>
<feature type="domain" description="Agenet" evidence="5">
    <location>
        <begin position="80"/>
        <end position="137"/>
    </location>
</feature>
<dbReference type="SMART" id="SM00743">
    <property type="entry name" value="Agenet"/>
    <property type="match status" value="4"/>
</dbReference>
<feature type="domain" description="Agenet" evidence="5">
    <location>
        <begin position="227"/>
        <end position="283"/>
    </location>
</feature>
<dbReference type="Pfam" id="PF05641">
    <property type="entry name" value="Agenet"/>
    <property type="match status" value="2"/>
</dbReference>
<accession>M4FGJ5</accession>
<feature type="domain" description="Agenet" evidence="5">
    <location>
        <begin position="5"/>
        <end position="76"/>
    </location>
</feature>
<dbReference type="Pfam" id="PF05266">
    <property type="entry name" value="DUF724"/>
    <property type="match status" value="1"/>
</dbReference>